<dbReference type="Pfam" id="PF00583">
    <property type="entry name" value="Acetyltransf_1"/>
    <property type="match status" value="1"/>
</dbReference>
<dbReference type="Gene3D" id="3.40.630.30">
    <property type="match status" value="1"/>
</dbReference>
<dbReference type="KEGG" id="gcr:GcLGCM259_1120"/>
<dbReference type="InterPro" id="IPR016181">
    <property type="entry name" value="Acyl_CoA_acyltransferase"/>
</dbReference>
<dbReference type="CDD" id="cd04301">
    <property type="entry name" value="NAT_SF"/>
    <property type="match status" value="1"/>
</dbReference>
<sequence length="170" mass="18639">MQVRQETFDDRAGVYAVAHAAFANFDPSIEPAEVGLLQELFDCPAYDPVFSIVALDETAVIGHVIASWGSVDGQYPLLGLGPLAVAPEYQHRGVGSILMQDIHDRAQQRNLPGIVLLGHVDYYRRFGYEPASDHGIIPSDAAWGENFMVKVLDPHRLPAGNYRYAAPFGC</sequence>
<dbReference type="SUPFAM" id="SSF55729">
    <property type="entry name" value="Acyl-CoA N-acyltransferases (Nat)"/>
    <property type="match status" value="1"/>
</dbReference>
<dbReference type="EMBL" id="CP034412">
    <property type="protein sequence ID" value="QCY46864.1"/>
    <property type="molecule type" value="Genomic_DNA"/>
</dbReference>
<protein>
    <recommendedName>
        <fullName evidence="1">N-acetyltransferase domain-containing protein</fullName>
    </recommendedName>
</protein>
<dbReference type="PROSITE" id="PS51186">
    <property type="entry name" value="GNAT"/>
    <property type="match status" value="1"/>
</dbReference>
<keyword evidence="3" id="KW-1185">Reference proteome</keyword>
<dbReference type="Proteomes" id="UP000307000">
    <property type="component" value="Chromosome"/>
</dbReference>
<accession>A0A5B7WUE9</accession>
<gene>
    <name evidence="2" type="ORF">GcLGCM259_1120</name>
</gene>
<dbReference type="RefSeq" id="WP_138926016.1">
    <property type="nucleotide sequence ID" value="NZ_CP034412.1"/>
</dbReference>
<dbReference type="InterPro" id="IPR000182">
    <property type="entry name" value="GNAT_dom"/>
</dbReference>
<feature type="domain" description="N-acetyltransferase" evidence="1">
    <location>
        <begin position="1"/>
        <end position="153"/>
    </location>
</feature>
<dbReference type="AlphaFoldDB" id="A0A5B7WUE9"/>
<name>A0A5B7WUE9_9MICC</name>
<proteinExistence type="predicted"/>
<evidence type="ECO:0000259" key="1">
    <source>
        <dbReference type="PROSITE" id="PS51186"/>
    </source>
</evidence>
<organism evidence="2 3">
    <name type="scientific">Glutamicibacter creatinolyticus</name>
    <dbReference type="NCBI Taxonomy" id="162496"/>
    <lineage>
        <taxon>Bacteria</taxon>
        <taxon>Bacillati</taxon>
        <taxon>Actinomycetota</taxon>
        <taxon>Actinomycetes</taxon>
        <taxon>Micrococcales</taxon>
        <taxon>Micrococcaceae</taxon>
        <taxon>Glutamicibacter</taxon>
    </lineage>
</organism>
<dbReference type="GO" id="GO:0016747">
    <property type="term" value="F:acyltransferase activity, transferring groups other than amino-acyl groups"/>
    <property type="evidence" value="ECO:0007669"/>
    <property type="project" value="InterPro"/>
</dbReference>
<reference evidence="2 3" key="1">
    <citation type="submission" date="2018-12" db="EMBL/GenBank/DDBJ databases">
        <title>Complete Genome Sequence of Glutamicibacter creatinolyticus strain LGCM259,isolated from an abscess of a 12-year-old mare in Italy.</title>
        <authorList>
            <person name="Santos R.G."/>
            <person name="Silva A.L."/>
            <person name="Seyffert N."/>
            <person name="Castro T.L.P."/>
            <person name="Attili A.R."/>
            <person name="Rifici C."/>
            <person name="Mazzullo G."/>
            <person name="Brenig B."/>
            <person name="Venanzi F."/>
            <person name="Azevedo V."/>
        </authorList>
    </citation>
    <scope>NUCLEOTIDE SEQUENCE [LARGE SCALE GENOMIC DNA]</scope>
    <source>
        <strain evidence="2 3">LGCM 259</strain>
    </source>
</reference>
<evidence type="ECO:0000313" key="3">
    <source>
        <dbReference type="Proteomes" id="UP000307000"/>
    </source>
</evidence>
<evidence type="ECO:0000313" key="2">
    <source>
        <dbReference type="EMBL" id="QCY46864.1"/>
    </source>
</evidence>